<evidence type="ECO:0000313" key="2">
    <source>
        <dbReference type="Proteomes" id="UP000094849"/>
    </source>
</evidence>
<name>A0A1E2ULV9_9GAMM</name>
<proteinExistence type="predicted"/>
<reference evidence="1 2" key="1">
    <citation type="submission" date="2016-03" db="EMBL/GenBank/DDBJ databases">
        <title>Chemosynthetic sulphur-oxidizing symbionts of marine invertebrate animals are capable of nitrogen fixation.</title>
        <authorList>
            <person name="Petersen J.M."/>
            <person name="Kemper A."/>
            <person name="Gruber-Vodicka H."/>
            <person name="Cardini U."/>
            <person name="Geest Mvander."/>
            <person name="Kleiner M."/>
            <person name="Bulgheresi S."/>
            <person name="Fussmann M."/>
            <person name="Herbold C."/>
            <person name="Seah B.K.B."/>
            <person name="Antony C.Paul."/>
            <person name="Liu D."/>
            <person name="Belitz A."/>
            <person name="Weber M."/>
        </authorList>
    </citation>
    <scope>NUCLEOTIDE SEQUENCE [LARGE SCALE GENOMIC DNA]</scope>
    <source>
        <strain evidence="1">G_D</strain>
    </source>
</reference>
<protein>
    <submittedName>
        <fullName evidence="1">Uncharacterized protein</fullName>
    </submittedName>
</protein>
<dbReference type="RefSeq" id="WP_069003542.1">
    <property type="nucleotide sequence ID" value="NZ_LVJX01000004.1"/>
</dbReference>
<gene>
    <name evidence="1" type="ORF">A3196_02540</name>
</gene>
<evidence type="ECO:0000313" key="1">
    <source>
        <dbReference type="EMBL" id="ODB95727.1"/>
    </source>
</evidence>
<organism evidence="1 2">
    <name type="scientific">Candidatus Thiodiazotropha endoloripes</name>
    <dbReference type="NCBI Taxonomy" id="1818881"/>
    <lineage>
        <taxon>Bacteria</taxon>
        <taxon>Pseudomonadati</taxon>
        <taxon>Pseudomonadota</taxon>
        <taxon>Gammaproteobacteria</taxon>
        <taxon>Chromatiales</taxon>
        <taxon>Sedimenticolaceae</taxon>
        <taxon>Candidatus Thiodiazotropha</taxon>
    </lineage>
</organism>
<dbReference type="OrthoDB" id="6025219at2"/>
<dbReference type="Proteomes" id="UP000094849">
    <property type="component" value="Unassembled WGS sequence"/>
</dbReference>
<keyword evidence="2" id="KW-1185">Reference proteome</keyword>
<accession>A0A1E2ULV9</accession>
<sequence length="80" mass="9208">MAREKRTGIPPVPDNFAELLNQWQQNTLQKIESFGWSVKFIRRPLFQEITIVVTNPTGDQIGTLEQDGEVSVHPVSDFRR</sequence>
<dbReference type="EMBL" id="LVJZ01000003">
    <property type="protein sequence ID" value="ODB95727.1"/>
    <property type="molecule type" value="Genomic_DNA"/>
</dbReference>
<comment type="caution">
    <text evidence="1">The sequence shown here is derived from an EMBL/GenBank/DDBJ whole genome shotgun (WGS) entry which is preliminary data.</text>
</comment>
<dbReference type="AlphaFoldDB" id="A0A1E2ULV9"/>